<reference evidence="8 9" key="1">
    <citation type="journal article" date="2016" name="Front. Microbiol.">
        <title>Genomic Resource of Rice Seed Associated Bacteria.</title>
        <authorList>
            <person name="Midha S."/>
            <person name="Bansal K."/>
            <person name="Sharma S."/>
            <person name="Kumar N."/>
            <person name="Patil P.P."/>
            <person name="Chaudhry V."/>
            <person name="Patil P.B."/>
        </authorList>
    </citation>
    <scope>NUCLEOTIDE SEQUENCE [LARGE SCALE GENOMIC DNA]</scope>
    <source>
        <strain evidence="8 9">RSA3</strain>
    </source>
</reference>
<evidence type="ECO:0000259" key="6">
    <source>
        <dbReference type="PROSITE" id="PS51480"/>
    </source>
</evidence>
<dbReference type="NCBIfam" id="NF011049">
    <property type="entry name" value="PRK14479.1"/>
    <property type="match status" value="1"/>
</dbReference>
<dbReference type="SMART" id="SM01120">
    <property type="entry name" value="Dak2"/>
    <property type="match status" value="1"/>
</dbReference>
<dbReference type="SUPFAM" id="SSF101473">
    <property type="entry name" value="DhaL-like"/>
    <property type="match status" value="1"/>
</dbReference>
<name>A0A147F850_MICTE</name>
<dbReference type="InterPro" id="IPR004007">
    <property type="entry name" value="DhaL_dom"/>
</dbReference>
<feature type="region of interest" description="Disordered" evidence="5">
    <location>
        <begin position="340"/>
        <end position="361"/>
    </location>
</feature>
<dbReference type="PANTHER" id="PTHR28629">
    <property type="entry name" value="TRIOKINASE/FMN CYCLASE"/>
    <property type="match status" value="1"/>
</dbReference>
<dbReference type="EMBL" id="LDRV01000047">
    <property type="protein sequence ID" value="KTS12506.1"/>
    <property type="molecule type" value="Genomic_DNA"/>
</dbReference>
<protein>
    <submittedName>
        <fullName evidence="8">Dihydroxyacetone kinase</fullName>
    </submittedName>
</protein>
<evidence type="ECO:0000313" key="9">
    <source>
        <dbReference type="Proteomes" id="UP000072189"/>
    </source>
</evidence>
<dbReference type="GO" id="GO:0005829">
    <property type="term" value="C:cytosol"/>
    <property type="evidence" value="ECO:0007669"/>
    <property type="project" value="TreeGrafter"/>
</dbReference>
<dbReference type="InterPro" id="IPR036117">
    <property type="entry name" value="DhaL_dom_sf"/>
</dbReference>
<dbReference type="PANTHER" id="PTHR28629:SF4">
    <property type="entry name" value="TRIOKINASE_FMN CYCLASE"/>
    <property type="match status" value="1"/>
</dbReference>
<gene>
    <name evidence="8" type="ORF">RSA3_08295</name>
</gene>
<dbReference type="AlphaFoldDB" id="A0A147F850"/>
<organism evidence="8 9">
    <name type="scientific">Microbacterium testaceum</name>
    <name type="common">Aureobacterium testaceum</name>
    <name type="synonym">Brevibacterium testaceum</name>
    <dbReference type="NCBI Taxonomy" id="2033"/>
    <lineage>
        <taxon>Bacteria</taxon>
        <taxon>Bacillati</taxon>
        <taxon>Actinomycetota</taxon>
        <taxon>Actinomycetes</taxon>
        <taxon>Micrococcales</taxon>
        <taxon>Microbacteriaceae</taxon>
        <taxon>Microbacterium</taxon>
    </lineage>
</organism>
<dbReference type="GO" id="GO:0005524">
    <property type="term" value="F:ATP binding"/>
    <property type="evidence" value="ECO:0007669"/>
    <property type="project" value="UniProtKB-KW"/>
</dbReference>
<keyword evidence="2" id="KW-0547">Nucleotide-binding</keyword>
<evidence type="ECO:0000256" key="2">
    <source>
        <dbReference type="ARBA" id="ARBA00022741"/>
    </source>
</evidence>
<sequence length="579" mass="58999">MTRLFNDPADFPLELIDGFVAAHPDEVMAVPGGVVRATAYDEVAVIVGGGTGHYPAFCGLVGEGVAHAAAMGNIFSSPSAQQAYSVARAADRGHGVVFTFGNYAGDVLHFGEAAERLRADGIPTEIVLVTDDIASAPVGEEHRRRGIAGDLTVFKTLGAAAGEGYDLAETVRVGRHANDRTRSFGVAFAGCTLPGASAPLFTVPEGFMSLGLGIHGEPGISDVPIPPAADLAALLVERVLAERPDGAGDRVAVLLNGLGTVKYEELFVVYATVARILAEAGLTVVSPDVGELCTSLDMAGISLTLFWLDDELERLWTSPSAAPAYRKGAVSATTALSAEERTRLRDRAATPSDASSAPASDASRASGLRVGAALDVLTRTVIDAADELGRIDAVAGDGDHGIGMERGARAALDAARAALAGDSGAGTALARGGTAWADIAGGTSGALWGAALRAIGGRFGDAEAVTAPAVADAILAARDEIARRGGAAIGDKTMMDVLLPYADRVAALDPHDPTAWREAAAQATADAEATRDLVPRLGRARPLAARSVGTPDAGATSLALIITAVTDHVLGDASKENPA</sequence>
<comment type="caution">
    <text evidence="8">The sequence shown here is derived from an EMBL/GenBank/DDBJ whole genome shotgun (WGS) entry which is preliminary data.</text>
</comment>
<dbReference type="FunFam" id="1.25.40.340:FF:000002">
    <property type="entry name" value="Dihydroxyacetone kinase, L subunit"/>
    <property type="match status" value="1"/>
</dbReference>
<dbReference type="Gene3D" id="1.25.40.340">
    <property type="match status" value="1"/>
</dbReference>
<proteinExistence type="predicted"/>
<evidence type="ECO:0000259" key="7">
    <source>
        <dbReference type="PROSITE" id="PS51481"/>
    </source>
</evidence>
<dbReference type="PROSITE" id="PS51481">
    <property type="entry name" value="DHAK"/>
    <property type="match status" value="1"/>
</dbReference>
<dbReference type="FunFam" id="3.40.50.10440:FF:000001">
    <property type="entry name" value="Dihydroxyacetone kinase, DhaK subunit"/>
    <property type="match status" value="1"/>
</dbReference>
<dbReference type="Gene3D" id="3.30.1180.20">
    <property type="entry name" value="Dihydroxyacetone kinase, domain 2"/>
    <property type="match status" value="1"/>
</dbReference>
<dbReference type="RefSeq" id="WP_058613990.1">
    <property type="nucleotide sequence ID" value="NZ_LDRV01000047.1"/>
</dbReference>
<dbReference type="GO" id="GO:0019563">
    <property type="term" value="P:glycerol catabolic process"/>
    <property type="evidence" value="ECO:0007669"/>
    <property type="project" value="TreeGrafter"/>
</dbReference>
<dbReference type="PATRIC" id="fig|2033.7.peg.2323"/>
<evidence type="ECO:0000313" key="8">
    <source>
        <dbReference type="EMBL" id="KTS12506.1"/>
    </source>
</evidence>
<evidence type="ECO:0000256" key="5">
    <source>
        <dbReference type="SAM" id="MobiDB-lite"/>
    </source>
</evidence>
<dbReference type="SUPFAM" id="SSF82549">
    <property type="entry name" value="DAK1/DegV-like"/>
    <property type="match status" value="1"/>
</dbReference>
<dbReference type="GO" id="GO:0004371">
    <property type="term" value="F:glycerone kinase activity"/>
    <property type="evidence" value="ECO:0007669"/>
    <property type="project" value="InterPro"/>
</dbReference>
<dbReference type="Proteomes" id="UP000072189">
    <property type="component" value="Unassembled WGS sequence"/>
</dbReference>
<dbReference type="Pfam" id="PF02733">
    <property type="entry name" value="Dak1"/>
    <property type="match status" value="1"/>
</dbReference>
<keyword evidence="1" id="KW-0808">Transferase</keyword>
<accession>A0A147F850</accession>
<evidence type="ECO:0000256" key="3">
    <source>
        <dbReference type="ARBA" id="ARBA00022777"/>
    </source>
</evidence>
<dbReference type="InterPro" id="IPR050861">
    <property type="entry name" value="Dihydroxyacetone_Kinase"/>
</dbReference>
<dbReference type="Pfam" id="PF02734">
    <property type="entry name" value="Dak2"/>
    <property type="match status" value="1"/>
</dbReference>
<evidence type="ECO:0000256" key="1">
    <source>
        <dbReference type="ARBA" id="ARBA00022679"/>
    </source>
</evidence>
<keyword evidence="3 8" id="KW-0418">Kinase</keyword>
<dbReference type="Gene3D" id="3.40.50.10440">
    <property type="entry name" value="Dihydroxyacetone kinase, domain 1"/>
    <property type="match status" value="1"/>
</dbReference>
<feature type="compositionally biased region" description="Low complexity" evidence="5">
    <location>
        <begin position="349"/>
        <end position="361"/>
    </location>
</feature>
<evidence type="ECO:0000256" key="4">
    <source>
        <dbReference type="ARBA" id="ARBA00022840"/>
    </source>
</evidence>
<feature type="domain" description="DhaK" evidence="7">
    <location>
        <begin position="7"/>
        <end position="325"/>
    </location>
</feature>
<dbReference type="PROSITE" id="PS51480">
    <property type="entry name" value="DHAL"/>
    <property type="match status" value="1"/>
</dbReference>
<dbReference type="InterPro" id="IPR004006">
    <property type="entry name" value="DhaK_dom"/>
</dbReference>
<feature type="domain" description="DhaL" evidence="6">
    <location>
        <begin position="368"/>
        <end position="567"/>
    </location>
</feature>
<keyword evidence="4" id="KW-0067">ATP-binding</keyword>